<sequence>MGLGTSAAAAVDDGDSSVPKTKFCEKHYYDYQRYYARHHERKQLLKMKTRGDGEDAVAETRDSKRRRKKVTEEDDWSVDETGGTQSNTGSDDDDTSDGIVEGGSANIGRKGKNVEREEGIGELESLTRIREVMKDDRIQEGGSATIGRNMTNVEITDWCRELESLTRIRESMVELETLEQYKSKCFQLSVELEKMRVELERKKVECTALQVKLTEVETRKTAATDETERETADGTECCRKMMSDFESRLLRMENQNSTMGCLESRISNLERLNLRRENENLTMGCVESGISNLESLVVRSRNGSSVLRCLELRDSEAIESEVRGLHNDVTRGGENQRDKHSRGTPNTEFSSGGRKDSHLYKVKTKEKVLNAYDIDVNKHHEPESGFSKYSTMNVFSGSLHLSSGGENIQEGNSWGFPEHISEDEISPKVLVINSDTLRCTTLAMFLMDENCKEGFKRVGDIKS</sequence>
<feature type="region of interest" description="Disordered" evidence="2">
    <location>
        <begin position="1"/>
        <end position="22"/>
    </location>
</feature>
<keyword evidence="1" id="KW-0175">Coiled coil</keyword>
<keyword evidence="4" id="KW-1185">Reference proteome</keyword>
<dbReference type="Proteomes" id="UP000316621">
    <property type="component" value="Chromosome 1"/>
</dbReference>
<evidence type="ECO:0000313" key="4">
    <source>
        <dbReference type="Proteomes" id="UP000316621"/>
    </source>
</evidence>
<evidence type="ECO:0000256" key="1">
    <source>
        <dbReference type="SAM" id="Coils"/>
    </source>
</evidence>
<feature type="region of interest" description="Disordered" evidence="2">
    <location>
        <begin position="45"/>
        <end position="113"/>
    </location>
</feature>
<dbReference type="AlphaFoldDB" id="A0A4Y7IJP8"/>
<evidence type="ECO:0000313" key="3">
    <source>
        <dbReference type="EMBL" id="RZC47932.1"/>
    </source>
</evidence>
<name>A0A4Y7IJP8_PAPSO</name>
<dbReference type="Gramene" id="RZC47932">
    <property type="protein sequence ID" value="RZC47932"/>
    <property type="gene ID" value="C5167_040899"/>
</dbReference>
<feature type="region of interest" description="Disordered" evidence="2">
    <location>
        <begin position="324"/>
        <end position="356"/>
    </location>
</feature>
<feature type="compositionally biased region" description="Low complexity" evidence="2">
    <location>
        <begin position="1"/>
        <end position="11"/>
    </location>
</feature>
<organism evidence="3 4">
    <name type="scientific">Papaver somniferum</name>
    <name type="common">Opium poppy</name>
    <dbReference type="NCBI Taxonomy" id="3469"/>
    <lineage>
        <taxon>Eukaryota</taxon>
        <taxon>Viridiplantae</taxon>
        <taxon>Streptophyta</taxon>
        <taxon>Embryophyta</taxon>
        <taxon>Tracheophyta</taxon>
        <taxon>Spermatophyta</taxon>
        <taxon>Magnoliopsida</taxon>
        <taxon>Ranunculales</taxon>
        <taxon>Papaveraceae</taxon>
        <taxon>Papaveroideae</taxon>
        <taxon>Papaver</taxon>
    </lineage>
</organism>
<gene>
    <name evidence="3" type="ORF">C5167_040899</name>
</gene>
<dbReference type="EMBL" id="CM010715">
    <property type="protein sequence ID" value="RZC47932.1"/>
    <property type="molecule type" value="Genomic_DNA"/>
</dbReference>
<feature type="compositionally biased region" description="Basic and acidic residues" evidence="2">
    <location>
        <begin position="324"/>
        <end position="338"/>
    </location>
</feature>
<feature type="compositionally biased region" description="Basic and acidic residues" evidence="2">
    <location>
        <begin position="49"/>
        <end position="62"/>
    </location>
</feature>
<accession>A0A4Y7IJP8</accession>
<proteinExistence type="predicted"/>
<reference evidence="3 4" key="1">
    <citation type="journal article" date="2018" name="Science">
        <title>The opium poppy genome and morphinan production.</title>
        <authorList>
            <person name="Guo L."/>
            <person name="Winzer T."/>
            <person name="Yang X."/>
            <person name="Li Y."/>
            <person name="Ning Z."/>
            <person name="He Z."/>
            <person name="Teodor R."/>
            <person name="Lu Y."/>
            <person name="Bowser T.A."/>
            <person name="Graham I.A."/>
            <person name="Ye K."/>
        </authorList>
    </citation>
    <scope>NUCLEOTIDE SEQUENCE [LARGE SCALE GENOMIC DNA]</scope>
    <source>
        <strain evidence="4">cv. HN1</strain>
        <tissue evidence="3">Leaves</tissue>
    </source>
</reference>
<evidence type="ECO:0000256" key="2">
    <source>
        <dbReference type="SAM" id="MobiDB-lite"/>
    </source>
</evidence>
<feature type="coiled-coil region" evidence="1">
    <location>
        <begin position="178"/>
        <end position="219"/>
    </location>
</feature>
<protein>
    <submittedName>
        <fullName evidence="3">Uncharacterized protein</fullName>
    </submittedName>
</protein>